<dbReference type="OrthoDB" id="4655872at2759"/>
<dbReference type="STRING" id="1042311.A0A2T3Z5Q6"/>
<gene>
    <name evidence="2" type="ORF">M441DRAFT_58938</name>
</gene>
<dbReference type="AlphaFoldDB" id="A0A2T3Z5Q6"/>
<evidence type="ECO:0000259" key="1">
    <source>
        <dbReference type="Pfam" id="PF20150"/>
    </source>
</evidence>
<accession>A0A2T3Z5Q6</accession>
<proteinExistence type="predicted"/>
<feature type="domain" description="2EXR" evidence="1">
    <location>
        <begin position="17"/>
        <end position="139"/>
    </location>
</feature>
<dbReference type="Pfam" id="PF20150">
    <property type="entry name" value="2EXR"/>
    <property type="match status" value="1"/>
</dbReference>
<protein>
    <recommendedName>
        <fullName evidence="1">2EXR domain-containing protein</fullName>
    </recommendedName>
</protein>
<keyword evidence="3" id="KW-1185">Reference proteome</keyword>
<reference evidence="2 3" key="1">
    <citation type="submission" date="2016-07" db="EMBL/GenBank/DDBJ databases">
        <title>Multiple horizontal gene transfer events from other fungi enriched the ability of initially mycotrophic Trichoderma (Ascomycota) to feed on dead plant biomass.</title>
        <authorList>
            <consortium name="DOE Joint Genome Institute"/>
            <person name="Aerts A."/>
            <person name="Atanasova L."/>
            <person name="Chenthamara K."/>
            <person name="Zhang J."/>
            <person name="Grujic M."/>
            <person name="Henrissat B."/>
            <person name="Kuo A."/>
            <person name="Salamov A."/>
            <person name="Lipzen A."/>
            <person name="Labutti K."/>
            <person name="Barry K."/>
            <person name="Miao Y."/>
            <person name="Rahimi M.J."/>
            <person name="Shen Q."/>
            <person name="Grigoriev I.V."/>
            <person name="Kubicek C.P."/>
            <person name="Druzhinina I.S."/>
        </authorList>
    </citation>
    <scope>NUCLEOTIDE SEQUENCE [LARGE SCALE GENOMIC DNA]</scope>
    <source>
        <strain evidence="2 3">CBS 433.97</strain>
    </source>
</reference>
<dbReference type="InterPro" id="IPR045518">
    <property type="entry name" value="2EXR"/>
</dbReference>
<dbReference type="Proteomes" id="UP000240493">
    <property type="component" value="Unassembled WGS sequence"/>
</dbReference>
<evidence type="ECO:0000313" key="2">
    <source>
        <dbReference type="EMBL" id="PTB40127.1"/>
    </source>
</evidence>
<organism evidence="2 3">
    <name type="scientific">Trichoderma asperellum (strain ATCC 204424 / CBS 433.97 / NBRC 101777)</name>
    <dbReference type="NCBI Taxonomy" id="1042311"/>
    <lineage>
        <taxon>Eukaryota</taxon>
        <taxon>Fungi</taxon>
        <taxon>Dikarya</taxon>
        <taxon>Ascomycota</taxon>
        <taxon>Pezizomycotina</taxon>
        <taxon>Sordariomycetes</taxon>
        <taxon>Hypocreomycetidae</taxon>
        <taxon>Hypocreales</taxon>
        <taxon>Hypocreaceae</taxon>
        <taxon>Trichoderma</taxon>
    </lineage>
</organism>
<evidence type="ECO:0000313" key="3">
    <source>
        <dbReference type="Proteomes" id="UP000240493"/>
    </source>
</evidence>
<name>A0A2T3Z5Q6_TRIA4</name>
<dbReference type="EMBL" id="KZ679263">
    <property type="protein sequence ID" value="PTB40127.1"/>
    <property type="molecule type" value="Genomic_DNA"/>
</dbReference>
<sequence length="409" mass="47457">MSGAPIKFEIPDEYRTFLPFPRLPPEIRQQIWRESVSTPGMHFVKLESRGRHWRWISLNRLAQLITQQQDTEKDDDEEDDDEIAHEVKNEVTPKPLWDTRLVPIYPNQKSDISSYHGLNKQIAALTTVCGESKAVVDNLIAKDGVLKLSNGKLVALEASSDVIYLEYFPPELFESGCGYDIDPNCSSLDNIKRVAVRYCHQWQEKPLPTVCSLCGLVHDTTGGIIYPKHLYHFLARHLPNVEEFYFVDYFLLRKPVQSNAGPGKLPTRKYQCGNRTFYEANDEHWNVKPQLVKMQTWLQDRFIRYAKASRLSRHENPEKVRFSILACEWDIVPPLSLKAQPTPPAQKGRNKRMLYEDHALRRSRRRLLRQKSRNAQLINSNAFTANVPFIFGNPNNSFDFTFTVDRRQT</sequence>